<dbReference type="EMBL" id="LS483470">
    <property type="protein sequence ID" value="SQI43769.1"/>
    <property type="molecule type" value="Genomic_DNA"/>
</dbReference>
<accession>A0A2X4UZE9</accession>
<dbReference type="SUPFAM" id="SSF160719">
    <property type="entry name" value="gpW/gp25-like"/>
    <property type="match status" value="1"/>
</dbReference>
<dbReference type="Pfam" id="PF04965">
    <property type="entry name" value="GPW_gp25"/>
    <property type="match status" value="1"/>
</dbReference>
<proteinExistence type="predicted"/>
<dbReference type="KEGG" id="lri:NCTC12151_03229"/>
<dbReference type="InterPro" id="IPR007048">
    <property type="entry name" value="IraD/Gp25-like"/>
</dbReference>
<keyword evidence="3" id="KW-1185">Reference proteome</keyword>
<organism evidence="2 3">
    <name type="scientific">Leminorella richardii</name>
    <dbReference type="NCBI Taxonomy" id="158841"/>
    <lineage>
        <taxon>Bacteria</taxon>
        <taxon>Pseudomonadati</taxon>
        <taxon>Pseudomonadota</taxon>
        <taxon>Gammaproteobacteria</taxon>
        <taxon>Enterobacterales</taxon>
        <taxon>Budviciaceae</taxon>
        <taxon>Leminorella</taxon>
    </lineage>
</organism>
<name>A0A2X4UZE9_9GAMM</name>
<dbReference type="InterPro" id="IPR017737">
    <property type="entry name" value="TssE1-like"/>
</dbReference>
<dbReference type="AlphaFoldDB" id="A0A2X4UZE9"/>
<protein>
    <submittedName>
        <fullName evidence="2">Type VI secretion system lysozyme-like protein</fullName>
    </submittedName>
</protein>
<feature type="domain" description="IraD/Gp25-like" evidence="1">
    <location>
        <begin position="31"/>
        <end position="109"/>
    </location>
</feature>
<reference evidence="2 3" key="1">
    <citation type="submission" date="2018-06" db="EMBL/GenBank/DDBJ databases">
        <authorList>
            <consortium name="Pathogen Informatics"/>
            <person name="Doyle S."/>
        </authorList>
    </citation>
    <scope>NUCLEOTIDE SEQUENCE [LARGE SCALE GENOMIC DNA]</scope>
    <source>
        <strain evidence="2 3">NCTC12151</strain>
    </source>
</reference>
<evidence type="ECO:0000259" key="1">
    <source>
        <dbReference type="Pfam" id="PF04965"/>
    </source>
</evidence>
<gene>
    <name evidence="2" type="ORF">NCTC12151_03229</name>
</gene>
<dbReference type="NCBIfam" id="TIGR03357">
    <property type="entry name" value="VI_zyme"/>
    <property type="match status" value="1"/>
</dbReference>
<dbReference type="Proteomes" id="UP000249005">
    <property type="component" value="Chromosome 1"/>
</dbReference>
<evidence type="ECO:0000313" key="2">
    <source>
        <dbReference type="EMBL" id="SQI43769.1"/>
    </source>
</evidence>
<evidence type="ECO:0000313" key="3">
    <source>
        <dbReference type="Proteomes" id="UP000249005"/>
    </source>
</evidence>
<dbReference type="RefSeq" id="WP_172622637.1">
    <property type="nucleotide sequence ID" value="NZ_LR698987.1"/>
</dbReference>
<dbReference type="Gene3D" id="3.10.450.40">
    <property type="match status" value="1"/>
</dbReference>
<sequence length="137" mass="15254">MGPSLYETLMGGFSSGIALDEVNEQTQTILSVMDNVQRILNSRAGAIKYLPDYGLPDLSLIYQELPSSAHGLMRAIQHTLLKYEPRLLAVELTLEPGAKDALLTYTLTCHLKEVGLVRFGTYFMPEGRAVLRRLTVR</sequence>